<evidence type="ECO:0000259" key="13">
    <source>
        <dbReference type="Pfam" id="PF26002"/>
    </source>
</evidence>
<dbReference type="AlphaFoldDB" id="A0A2W5N8C8"/>
<dbReference type="InterPro" id="IPR050739">
    <property type="entry name" value="MFP"/>
</dbReference>
<reference evidence="14 15" key="1">
    <citation type="submission" date="2017-08" db="EMBL/GenBank/DDBJ databases">
        <title>Infants hospitalized years apart are colonized by the same room-sourced microbial strains.</title>
        <authorList>
            <person name="Brooks B."/>
            <person name="Olm M.R."/>
            <person name="Firek B.A."/>
            <person name="Baker R."/>
            <person name="Thomas B.C."/>
            <person name="Morowitz M.J."/>
            <person name="Banfield J.F."/>
        </authorList>
    </citation>
    <scope>NUCLEOTIDE SEQUENCE [LARGE SCALE GENOMIC DNA]</scope>
    <source>
        <strain evidence="14">S2_005_002_R2_34</strain>
    </source>
</reference>
<organism evidence="14 15">
    <name type="scientific">Rhodovulum sulfidophilum</name>
    <name type="common">Rhodobacter sulfidophilus</name>
    <dbReference type="NCBI Taxonomy" id="35806"/>
    <lineage>
        <taxon>Bacteria</taxon>
        <taxon>Pseudomonadati</taxon>
        <taxon>Pseudomonadota</taxon>
        <taxon>Alphaproteobacteria</taxon>
        <taxon>Rhodobacterales</taxon>
        <taxon>Paracoccaceae</taxon>
        <taxon>Rhodovulum</taxon>
    </lineage>
</organism>
<dbReference type="Proteomes" id="UP000249185">
    <property type="component" value="Unassembled WGS sequence"/>
</dbReference>
<dbReference type="GO" id="GO:0005886">
    <property type="term" value="C:plasma membrane"/>
    <property type="evidence" value="ECO:0007669"/>
    <property type="project" value="UniProtKB-SubCell"/>
</dbReference>
<keyword evidence="7 9" id="KW-1133">Transmembrane helix</keyword>
<feature type="domain" description="AprE-like long alpha-helical hairpin" evidence="12">
    <location>
        <begin position="103"/>
        <end position="288"/>
    </location>
</feature>
<dbReference type="PANTHER" id="PTHR30386:SF17">
    <property type="entry name" value="ALKALINE PROTEASE SECRETION PROTEIN APRE"/>
    <property type="match status" value="1"/>
</dbReference>
<evidence type="ECO:0000256" key="9">
    <source>
        <dbReference type="RuleBase" id="RU365093"/>
    </source>
</evidence>
<evidence type="ECO:0000259" key="12">
    <source>
        <dbReference type="Pfam" id="PF25994"/>
    </source>
</evidence>
<dbReference type="InterPro" id="IPR010129">
    <property type="entry name" value="T1SS_HlyD"/>
</dbReference>
<dbReference type="Gene3D" id="2.40.30.170">
    <property type="match status" value="1"/>
</dbReference>
<dbReference type="InterPro" id="IPR058781">
    <property type="entry name" value="HH_AprE-like"/>
</dbReference>
<name>A0A2W5N8C8_RHOSU</name>
<dbReference type="Pfam" id="PF25994">
    <property type="entry name" value="HH_AprE"/>
    <property type="match status" value="1"/>
</dbReference>
<sequence>MSTSHEPVPRGPIQRRALSPREAIREPRRAGLVVIACFVAGFGAWATLAPLSGGAVAPGRIAPDGSVRTVQHLEGGIVDEILVRDGEFVPRGAPLIALRKVASQADVATLLDRRRARLAETARLEAELGGRATLAFPATLGPEAADVMAAETRIFRARKDMRSARERVLRRRIDQLSEQIRGFEAQVASAASQLDLVRQEIADKTILLEQRLAPKAEVSRLRRAAAEIEGFRGQHVAAIAEARQRIGETEIELVALDADWLQSLSQRAGEVRGELAEIDQQLAALRDVLDRTLITAPIAGVVNDLRVSTIGGVIVPGEDLLDLVPTEENLVIDVRISPLDIDIVQVGLPALVHLTALSGRSTPRLYGRVTVVSADLVFDETTRSTYYDARVEVSPDEAREFKAMPLSIGMPAEVIIVSQERTALEYLMKPFFDAMVRAGREA</sequence>
<evidence type="ECO:0000313" key="14">
    <source>
        <dbReference type="EMBL" id="PZQ47025.1"/>
    </source>
</evidence>
<keyword evidence="4 9" id="KW-1003">Cell membrane</keyword>
<protein>
    <recommendedName>
        <fullName evidence="9">Membrane fusion protein (MFP) family protein</fullName>
    </recommendedName>
</protein>
<evidence type="ECO:0000256" key="8">
    <source>
        <dbReference type="ARBA" id="ARBA00023136"/>
    </source>
</evidence>
<evidence type="ECO:0000256" key="10">
    <source>
        <dbReference type="SAM" id="Coils"/>
    </source>
</evidence>
<evidence type="ECO:0000256" key="4">
    <source>
        <dbReference type="ARBA" id="ARBA00022475"/>
    </source>
</evidence>
<feature type="transmembrane region" description="Helical" evidence="9">
    <location>
        <begin position="30"/>
        <end position="48"/>
    </location>
</feature>
<comment type="subcellular location">
    <subcellularLocation>
        <location evidence="1 9">Cell inner membrane</location>
        <topology evidence="1 9">Single-pass membrane protein</topology>
    </subcellularLocation>
</comment>
<evidence type="ECO:0000256" key="11">
    <source>
        <dbReference type="SAM" id="MobiDB-lite"/>
    </source>
</evidence>
<evidence type="ECO:0000256" key="1">
    <source>
        <dbReference type="ARBA" id="ARBA00004377"/>
    </source>
</evidence>
<keyword evidence="10" id="KW-0175">Coiled coil</keyword>
<feature type="coiled-coil region" evidence="10">
    <location>
        <begin position="166"/>
        <end position="193"/>
    </location>
</feature>
<evidence type="ECO:0000256" key="2">
    <source>
        <dbReference type="ARBA" id="ARBA00009477"/>
    </source>
</evidence>
<dbReference type="NCBIfam" id="TIGR01843">
    <property type="entry name" value="type_I_hlyD"/>
    <property type="match status" value="1"/>
</dbReference>
<keyword evidence="8 9" id="KW-0472">Membrane</keyword>
<evidence type="ECO:0000256" key="3">
    <source>
        <dbReference type="ARBA" id="ARBA00022448"/>
    </source>
</evidence>
<evidence type="ECO:0000256" key="6">
    <source>
        <dbReference type="ARBA" id="ARBA00022692"/>
    </source>
</evidence>
<evidence type="ECO:0000313" key="15">
    <source>
        <dbReference type="Proteomes" id="UP000249185"/>
    </source>
</evidence>
<keyword evidence="5 9" id="KW-0997">Cell inner membrane</keyword>
<keyword evidence="6 9" id="KW-0812">Transmembrane</keyword>
<comment type="similarity">
    <text evidence="2 9">Belongs to the membrane fusion protein (MFP) (TC 8.A.1) family.</text>
</comment>
<dbReference type="Pfam" id="PF26002">
    <property type="entry name" value="Beta-barrel_AprE"/>
    <property type="match status" value="1"/>
</dbReference>
<feature type="coiled-coil region" evidence="10">
    <location>
        <begin position="239"/>
        <end position="281"/>
    </location>
</feature>
<comment type="caution">
    <text evidence="14">The sequence shown here is derived from an EMBL/GenBank/DDBJ whole genome shotgun (WGS) entry which is preliminary data.</text>
</comment>
<accession>A0A2W5N8C8</accession>
<feature type="region of interest" description="Disordered" evidence="11">
    <location>
        <begin position="1"/>
        <end position="20"/>
    </location>
</feature>
<feature type="domain" description="AprE-like beta-barrel" evidence="13">
    <location>
        <begin position="330"/>
        <end position="418"/>
    </location>
</feature>
<dbReference type="InterPro" id="IPR058982">
    <property type="entry name" value="Beta-barrel_AprE"/>
</dbReference>
<evidence type="ECO:0000256" key="7">
    <source>
        <dbReference type="ARBA" id="ARBA00022989"/>
    </source>
</evidence>
<evidence type="ECO:0000256" key="5">
    <source>
        <dbReference type="ARBA" id="ARBA00022519"/>
    </source>
</evidence>
<gene>
    <name evidence="14" type="ORF">DI556_18735</name>
</gene>
<keyword evidence="3 9" id="KW-0813">Transport</keyword>
<dbReference type="PANTHER" id="PTHR30386">
    <property type="entry name" value="MEMBRANE FUSION SUBUNIT OF EMRAB-TOLC MULTIDRUG EFFLUX PUMP"/>
    <property type="match status" value="1"/>
</dbReference>
<dbReference type="PRINTS" id="PR01490">
    <property type="entry name" value="RTXTOXIND"/>
</dbReference>
<dbReference type="GO" id="GO:0015031">
    <property type="term" value="P:protein transport"/>
    <property type="evidence" value="ECO:0007669"/>
    <property type="project" value="InterPro"/>
</dbReference>
<proteinExistence type="inferred from homology"/>
<dbReference type="EMBL" id="QFPW01000019">
    <property type="protein sequence ID" value="PZQ47025.1"/>
    <property type="molecule type" value="Genomic_DNA"/>
</dbReference>